<evidence type="ECO:0000313" key="3">
    <source>
        <dbReference type="Proteomes" id="UP000315295"/>
    </source>
</evidence>
<name>A0A540MUS4_MALBA</name>
<evidence type="ECO:0000259" key="1">
    <source>
        <dbReference type="Pfam" id="PF14363"/>
    </source>
</evidence>
<reference evidence="2 3" key="1">
    <citation type="journal article" date="2019" name="G3 (Bethesda)">
        <title>Sequencing of a Wild Apple (Malus baccata) Genome Unravels the Differences Between Cultivated and Wild Apple Species Regarding Disease Resistance and Cold Tolerance.</title>
        <authorList>
            <person name="Chen X."/>
        </authorList>
    </citation>
    <scope>NUCLEOTIDE SEQUENCE [LARGE SCALE GENOMIC DNA]</scope>
    <source>
        <strain evidence="3">cv. Shandingzi</strain>
        <tissue evidence="2">Leaves</tissue>
    </source>
</reference>
<dbReference type="AlphaFoldDB" id="A0A540MUS4"/>
<gene>
    <name evidence="2" type="ORF">C1H46_011844</name>
</gene>
<protein>
    <recommendedName>
        <fullName evidence="1">AAA-type ATPase N-terminal domain-containing protein</fullName>
    </recommendedName>
</protein>
<dbReference type="InterPro" id="IPR025753">
    <property type="entry name" value="AAA_N_dom"/>
</dbReference>
<keyword evidence="3" id="KW-1185">Reference proteome</keyword>
<dbReference type="Proteomes" id="UP000315295">
    <property type="component" value="Unassembled WGS sequence"/>
</dbReference>
<dbReference type="Pfam" id="PF14363">
    <property type="entry name" value="AAA_assoc"/>
    <property type="match status" value="1"/>
</dbReference>
<evidence type="ECO:0000313" key="2">
    <source>
        <dbReference type="EMBL" id="TQE02538.1"/>
    </source>
</evidence>
<accession>A0A540MUS4</accession>
<comment type="caution">
    <text evidence="2">The sequence shown here is derived from an EMBL/GenBank/DDBJ whole genome shotgun (WGS) entry which is preliminary data.</text>
</comment>
<dbReference type="EMBL" id="VIEB01000174">
    <property type="protein sequence ID" value="TQE02538.1"/>
    <property type="molecule type" value="Genomic_DNA"/>
</dbReference>
<dbReference type="STRING" id="106549.A0A540MUS4"/>
<sequence length="103" mass="11525">MFSFDLKILLTVASSLFSAYTSVGGSMVLVRPMAKKLIPAVRSYVYSKLKSLFTLLSSNLTFIIDELYGAARNQVYDVAKVYLQTIGTGPSTQRVRVRKTHRQ</sequence>
<feature type="domain" description="AAA-type ATPase N-terminal" evidence="1">
    <location>
        <begin position="40"/>
        <end position="100"/>
    </location>
</feature>
<proteinExistence type="predicted"/>
<organism evidence="2 3">
    <name type="scientific">Malus baccata</name>
    <name type="common">Siberian crab apple</name>
    <name type="synonym">Pyrus baccata</name>
    <dbReference type="NCBI Taxonomy" id="106549"/>
    <lineage>
        <taxon>Eukaryota</taxon>
        <taxon>Viridiplantae</taxon>
        <taxon>Streptophyta</taxon>
        <taxon>Embryophyta</taxon>
        <taxon>Tracheophyta</taxon>
        <taxon>Spermatophyta</taxon>
        <taxon>Magnoliopsida</taxon>
        <taxon>eudicotyledons</taxon>
        <taxon>Gunneridae</taxon>
        <taxon>Pentapetalae</taxon>
        <taxon>rosids</taxon>
        <taxon>fabids</taxon>
        <taxon>Rosales</taxon>
        <taxon>Rosaceae</taxon>
        <taxon>Amygdaloideae</taxon>
        <taxon>Maleae</taxon>
        <taxon>Malus</taxon>
    </lineage>
</organism>